<name>A0A6B9PAF6_9CAUD</name>
<dbReference type="GeneID" id="43578454"/>
<organism evidence="1 2">
    <name type="scientific">Halophage HF1</name>
    <dbReference type="NCBI Taxonomy" id="2847106"/>
    <lineage>
        <taxon>Viruses</taxon>
        <taxon>Duplodnaviria</taxon>
        <taxon>Heunggongvirae</taxon>
        <taxon>Uroviricota</taxon>
        <taxon>Caudoviricetes</taxon>
        <taxon>Thumleimavirales</taxon>
        <taxon>Hafunaviridae</taxon>
        <taxon>Haloferacalesvirus</taxon>
        <taxon>Haloferacalesvirus moolapense</taxon>
        <taxon>Haloferacalesvirus HF1</taxon>
    </lineage>
</organism>
<evidence type="ECO:0000313" key="1">
    <source>
        <dbReference type="EMBL" id="QHD55931.1"/>
    </source>
</evidence>
<keyword evidence="2" id="KW-1185">Reference proteome</keyword>
<dbReference type="KEGG" id="vg:43578454"/>
<reference evidence="1 2" key="1">
    <citation type="journal article" date="2004" name="J. Bacteriol.">
        <title>Haloviruses HF1 and HF2: evidence for a recent and large recombination event.</title>
        <authorList>
            <person name="Tang S.L."/>
            <person name="Nuttall S."/>
            <person name="Dyall-Smith M."/>
        </authorList>
    </citation>
    <scope>NUCLEOTIDE SEQUENCE [LARGE SCALE GENOMIC DNA]</scope>
</reference>
<dbReference type="EMBL" id="AY190604">
    <property type="protein sequence ID" value="QHD55931.1"/>
    <property type="molecule type" value="Genomic_DNA"/>
</dbReference>
<gene>
    <name evidence="1" type="ORF">HfxHF1_370</name>
</gene>
<dbReference type="RefSeq" id="YP_009725289.1">
    <property type="nucleotide sequence ID" value="NC_004927.2"/>
</dbReference>
<sequence>MPKCRKCEKREPAPGKSLCHYCFETVKNATVREKHRKNE</sequence>
<accession>A0A6B9PAF6</accession>
<evidence type="ECO:0000313" key="2">
    <source>
        <dbReference type="Proteomes" id="UP000001309"/>
    </source>
</evidence>
<proteinExistence type="predicted"/>
<protein>
    <submittedName>
        <fullName evidence="1">CxxC motif protein</fullName>
    </submittedName>
</protein>
<dbReference type="Proteomes" id="UP000001309">
    <property type="component" value="Segment"/>
</dbReference>